<dbReference type="InterPro" id="IPR021109">
    <property type="entry name" value="Peptidase_aspartic_dom_sf"/>
</dbReference>
<name>A0A6J1DX85_MOMCH</name>
<keyword evidence="1" id="KW-1185">Reference proteome</keyword>
<dbReference type="KEGG" id="mcha:111025396"/>
<gene>
    <name evidence="2" type="primary">LOC111025396</name>
</gene>
<dbReference type="PANTHER" id="PTHR33067:SF9">
    <property type="entry name" value="RNA-DIRECTED DNA POLYMERASE"/>
    <property type="match status" value="1"/>
</dbReference>
<dbReference type="PANTHER" id="PTHR33067">
    <property type="entry name" value="RNA-DIRECTED DNA POLYMERASE-RELATED"/>
    <property type="match status" value="1"/>
</dbReference>
<evidence type="ECO:0000313" key="1">
    <source>
        <dbReference type="Proteomes" id="UP000504603"/>
    </source>
</evidence>
<dbReference type="Proteomes" id="UP000504603">
    <property type="component" value="Unplaced"/>
</dbReference>
<dbReference type="OrthoDB" id="1744547at2759"/>
<accession>A0A6J1DX85</accession>
<reference evidence="2" key="1">
    <citation type="submission" date="2025-08" db="UniProtKB">
        <authorList>
            <consortium name="RefSeq"/>
        </authorList>
    </citation>
    <scope>IDENTIFICATION</scope>
    <source>
        <strain evidence="2">OHB3-1</strain>
    </source>
</reference>
<proteinExistence type="predicted"/>
<dbReference type="RefSeq" id="XP_022158940.1">
    <property type="nucleotide sequence ID" value="XM_022303248.1"/>
</dbReference>
<evidence type="ECO:0000313" key="2">
    <source>
        <dbReference type="RefSeq" id="XP_022158940.1"/>
    </source>
</evidence>
<dbReference type="GeneID" id="111025396"/>
<protein>
    <submittedName>
        <fullName evidence="2">Uncharacterized protein LOC111025396</fullName>
    </submittedName>
</protein>
<dbReference type="AlphaFoldDB" id="A0A6J1DX85"/>
<dbReference type="Gene3D" id="2.40.70.10">
    <property type="entry name" value="Acid Proteases"/>
    <property type="match status" value="1"/>
</dbReference>
<sequence>MPNYAKILKDILTKKRRFGEFETITLTKEFSAILTDKLPQKIWDPESFTIPISIGGKNVSHDLCDLRVGINLMPLSVDKFIFPADFIVIDYEADNEIPIILGRPFLATSRALIDRHNGELTM</sequence>
<organism evidence="1 2">
    <name type="scientific">Momordica charantia</name>
    <name type="common">Bitter gourd</name>
    <name type="synonym">Balsam pear</name>
    <dbReference type="NCBI Taxonomy" id="3673"/>
    <lineage>
        <taxon>Eukaryota</taxon>
        <taxon>Viridiplantae</taxon>
        <taxon>Streptophyta</taxon>
        <taxon>Embryophyta</taxon>
        <taxon>Tracheophyta</taxon>
        <taxon>Spermatophyta</taxon>
        <taxon>Magnoliopsida</taxon>
        <taxon>eudicotyledons</taxon>
        <taxon>Gunneridae</taxon>
        <taxon>Pentapetalae</taxon>
        <taxon>rosids</taxon>
        <taxon>fabids</taxon>
        <taxon>Cucurbitales</taxon>
        <taxon>Cucurbitaceae</taxon>
        <taxon>Momordiceae</taxon>
        <taxon>Momordica</taxon>
    </lineage>
</organism>